<feature type="compositionally biased region" description="Low complexity" evidence="1">
    <location>
        <begin position="66"/>
        <end position="79"/>
    </location>
</feature>
<evidence type="ECO:0000313" key="3">
    <source>
        <dbReference type="Proteomes" id="UP000054516"/>
    </source>
</evidence>
<protein>
    <submittedName>
        <fullName evidence="2">Putative 26S proteasome regulatory subunit</fullName>
    </submittedName>
</protein>
<keyword evidence="3" id="KW-1185">Reference proteome</keyword>
<feature type="region of interest" description="Disordered" evidence="1">
    <location>
        <begin position="360"/>
        <end position="405"/>
    </location>
</feature>
<dbReference type="EMBL" id="DF977460">
    <property type="protein sequence ID" value="GAP88173.1"/>
    <property type="molecule type" value="Genomic_DNA"/>
</dbReference>
<dbReference type="Proteomes" id="UP000054516">
    <property type="component" value="Unassembled WGS sequence"/>
</dbReference>
<accession>A0A1W2TJ20</accession>
<dbReference type="AlphaFoldDB" id="A0A1W2TJ20"/>
<organism evidence="2">
    <name type="scientific">Rosellinia necatrix</name>
    <name type="common">White root-rot fungus</name>
    <dbReference type="NCBI Taxonomy" id="77044"/>
    <lineage>
        <taxon>Eukaryota</taxon>
        <taxon>Fungi</taxon>
        <taxon>Dikarya</taxon>
        <taxon>Ascomycota</taxon>
        <taxon>Pezizomycotina</taxon>
        <taxon>Sordariomycetes</taxon>
        <taxon>Xylariomycetidae</taxon>
        <taxon>Xylariales</taxon>
        <taxon>Xylariaceae</taxon>
        <taxon>Rosellinia</taxon>
    </lineage>
</organism>
<evidence type="ECO:0000313" key="2">
    <source>
        <dbReference type="EMBL" id="GAP88173.1"/>
    </source>
</evidence>
<dbReference type="GO" id="GO:0000502">
    <property type="term" value="C:proteasome complex"/>
    <property type="evidence" value="ECO:0007669"/>
    <property type="project" value="UniProtKB-KW"/>
</dbReference>
<sequence>MANTLDSVKTFFATWFGSCFPKKRARSPSPIRRAVHFNDRVRENIGLERRPGAHPDQYIPNHSKNYSTSDTSTDYSMSSRNNINYNNRPAPPQPRLASQEAAETWSKTFMTKEQLAELFNILHDTLEHVPYAICGLGAMIDHDLTDRKARQISIICPQESKDNIQAWAATRGFEVHAGSVGIPLRDGSTRRVRIKYIDEGFGGLERARSNISNATVLSVASQLDNVAASYLQHRRRVGGLGSDGSDERAVRAVARDIFELLDRLARRRPPPRLAAQHLPTFLGEEFFTDFTARHPEARPEIARAGIDVSATLSKHRALAALREHDEMLRGYGARGDVVPRQKGQFESMRDLRDRKSAYTLREHHRDSAGPGPASPPLRPDPKKKKVAPPPPTVQTLTRDEPEGSL</sequence>
<feature type="region of interest" description="Disordered" evidence="1">
    <location>
        <begin position="49"/>
        <end position="95"/>
    </location>
</feature>
<reference evidence="2" key="1">
    <citation type="submission" date="2016-03" db="EMBL/GenBank/DDBJ databases">
        <title>Draft genome sequence of Rosellinia necatrix.</title>
        <authorList>
            <person name="Kanematsu S."/>
        </authorList>
    </citation>
    <scope>NUCLEOTIDE SEQUENCE [LARGE SCALE GENOMIC DNA]</scope>
    <source>
        <strain evidence="2">W97</strain>
    </source>
</reference>
<name>A0A1W2TJ20_ROSNE</name>
<keyword evidence="2" id="KW-0647">Proteasome</keyword>
<gene>
    <name evidence="2" type="ORF">SAMD00023353_1500500</name>
</gene>
<proteinExistence type="predicted"/>
<evidence type="ECO:0000256" key="1">
    <source>
        <dbReference type="SAM" id="MobiDB-lite"/>
    </source>
</evidence>
<dbReference type="OMA" id="EMACPAS"/>
<dbReference type="STRING" id="77044.A0A1W2TJ20"/>
<dbReference type="OrthoDB" id="5236058at2759"/>